<keyword evidence="1" id="KW-0732">Signal</keyword>
<feature type="signal peptide" evidence="1">
    <location>
        <begin position="1"/>
        <end position="21"/>
    </location>
</feature>
<evidence type="ECO:0000313" key="3">
    <source>
        <dbReference type="Proteomes" id="UP000230750"/>
    </source>
</evidence>
<dbReference type="AlphaFoldDB" id="A0A2G8JPZ1"/>
<feature type="chain" id="PRO_5013560329" evidence="1">
    <location>
        <begin position="22"/>
        <end position="166"/>
    </location>
</feature>
<proteinExistence type="predicted"/>
<evidence type="ECO:0000256" key="1">
    <source>
        <dbReference type="SAM" id="SignalP"/>
    </source>
</evidence>
<protein>
    <submittedName>
        <fullName evidence="2">Uncharacterized protein</fullName>
    </submittedName>
</protein>
<dbReference type="Proteomes" id="UP000230750">
    <property type="component" value="Unassembled WGS sequence"/>
</dbReference>
<evidence type="ECO:0000313" key="2">
    <source>
        <dbReference type="EMBL" id="PIK37842.1"/>
    </source>
</evidence>
<keyword evidence="3" id="KW-1185">Reference proteome</keyword>
<dbReference type="EMBL" id="MRZV01001441">
    <property type="protein sequence ID" value="PIK37842.1"/>
    <property type="molecule type" value="Genomic_DNA"/>
</dbReference>
<comment type="caution">
    <text evidence="2">The sequence shown here is derived from an EMBL/GenBank/DDBJ whole genome shotgun (WGS) entry which is preliminary data.</text>
</comment>
<reference evidence="2 3" key="1">
    <citation type="journal article" date="2017" name="PLoS Biol.">
        <title>The sea cucumber genome provides insights into morphological evolution and visceral regeneration.</title>
        <authorList>
            <person name="Zhang X."/>
            <person name="Sun L."/>
            <person name="Yuan J."/>
            <person name="Sun Y."/>
            <person name="Gao Y."/>
            <person name="Zhang L."/>
            <person name="Li S."/>
            <person name="Dai H."/>
            <person name="Hamel J.F."/>
            <person name="Liu C."/>
            <person name="Yu Y."/>
            <person name="Liu S."/>
            <person name="Lin W."/>
            <person name="Guo K."/>
            <person name="Jin S."/>
            <person name="Xu P."/>
            <person name="Storey K.B."/>
            <person name="Huan P."/>
            <person name="Zhang T."/>
            <person name="Zhou Y."/>
            <person name="Zhang J."/>
            <person name="Lin C."/>
            <person name="Li X."/>
            <person name="Xing L."/>
            <person name="Huo D."/>
            <person name="Sun M."/>
            <person name="Wang L."/>
            <person name="Mercier A."/>
            <person name="Li F."/>
            <person name="Yang H."/>
            <person name="Xiang J."/>
        </authorList>
    </citation>
    <scope>NUCLEOTIDE SEQUENCE [LARGE SCALE GENOMIC DNA]</scope>
    <source>
        <strain evidence="2">Shaxun</strain>
        <tissue evidence="2">Muscle</tissue>
    </source>
</reference>
<sequence length="166" mass="17802">MANMLLKVFVFLLAVVYPSNALRCEESYIQTCRPFANASEVVCQGWDSNNMLPRVTTCSDEENVCTTNNSTFSLNMLEFDVVITGCGTDFPIGCHDEDAMADGIPGFGDQMAAYQQAGLTMKSIIICACAGDLCNSGISSIVDSSLVMIAAVVVSLNAAYPWLNLV</sequence>
<accession>A0A2G8JPZ1</accession>
<gene>
    <name evidence="2" type="ORF">BSL78_25320</name>
</gene>
<organism evidence="2 3">
    <name type="scientific">Stichopus japonicus</name>
    <name type="common">Sea cucumber</name>
    <dbReference type="NCBI Taxonomy" id="307972"/>
    <lineage>
        <taxon>Eukaryota</taxon>
        <taxon>Metazoa</taxon>
        <taxon>Echinodermata</taxon>
        <taxon>Eleutherozoa</taxon>
        <taxon>Echinozoa</taxon>
        <taxon>Holothuroidea</taxon>
        <taxon>Aspidochirotacea</taxon>
        <taxon>Aspidochirotida</taxon>
        <taxon>Stichopodidae</taxon>
        <taxon>Apostichopus</taxon>
    </lineage>
</organism>
<name>A0A2G8JPZ1_STIJA</name>